<dbReference type="EMBL" id="CP033924">
    <property type="protein sequence ID" value="AZA82047.1"/>
    <property type="molecule type" value="Genomic_DNA"/>
</dbReference>
<keyword evidence="5" id="KW-1185">Reference proteome</keyword>
<protein>
    <submittedName>
        <fullName evidence="3">Uncharacterized protein</fullName>
    </submittedName>
</protein>
<reference evidence="3 4" key="1">
    <citation type="submission" date="2018-01" db="EMBL/GenBank/DDBJ databases">
        <title>Draft genome sequences of Chryseobacterium lactis NCTC11390, Chryseobacterium oncorhynchi 701B-08, and Chryseobacterium viscerum 687B-08.</title>
        <authorList>
            <person name="Jeong J.-J."/>
            <person name="Lee Y.J."/>
            <person name="Park B."/>
            <person name="Choi I.-G."/>
            <person name="Kim K.D."/>
        </authorList>
    </citation>
    <scope>NUCLEOTIDE SEQUENCE [LARGE SCALE GENOMIC DNA]</scope>
    <source>
        <strain evidence="3 4">NCTC11390</strain>
    </source>
</reference>
<evidence type="ECO:0000256" key="1">
    <source>
        <dbReference type="SAM" id="MobiDB-lite"/>
    </source>
</evidence>
<evidence type="ECO:0000313" key="3">
    <source>
        <dbReference type="EMBL" id="PNW14277.1"/>
    </source>
</evidence>
<evidence type="ECO:0000313" key="2">
    <source>
        <dbReference type="EMBL" id="AZA82047.1"/>
    </source>
</evidence>
<reference evidence="2 5" key="2">
    <citation type="submission" date="2018-11" db="EMBL/GenBank/DDBJ databases">
        <title>Proposal to divide the Flavobacteriaceae and reorganize its genera based on Amino Acid Identity values calculated from whole genome sequences.</title>
        <authorList>
            <person name="Nicholson A.C."/>
            <person name="Gulvik C.A."/>
            <person name="Whitney A.M."/>
            <person name="Humrighouse B.W."/>
            <person name="Bell M."/>
            <person name="Holmes B."/>
            <person name="Steigerwalt A.G."/>
            <person name="Villarma A."/>
            <person name="Sheth M."/>
            <person name="Batra D."/>
            <person name="Pryor J."/>
            <person name="Bernardet J.-F."/>
            <person name="Hugo C."/>
            <person name="Kampfer P."/>
            <person name="Newman J."/>
            <person name="McQuiston J.R."/>
        </authorList>
    </citation>
    <scope>NUCLEOTIDE SEQUENCE [LARGE SCALE GENOMIC DNA]</scope>
    <source>
        <strain evidence="2 5">KC_1864</strain>
    </source>
</reference>
<dbReference type="EMBL" id="PPEH01000003">
    <property type="protein sequence ID" value="PNW14277.1"/>
    <property type="molecule type" value="Genomic_DNA"/>
</dbReference>
<accession>A0A3G6RQ21</accession>
<organism evidence="3 4">
    <name type="scientific">Chryseobacterium lactis</name>
    <dbReference type="NCBI Taxonomy" id="1241981"/>
    <lineage>
        <taxon>Bacteria</taxon>
        <taxon>Pseudomonadati</taxon>
        <taxon>Bacteroidota</taxon>
        <taxon>Flavobacteriia</taxon>
        <taxon>Flavobacteriales</taxon>
        <taxon>Weeksellaceae</taxon>
        <taxon>Chryseobacterium group</taxon>
        <taxon>Chryseobacterium</taxon>
    </lineage>
</organism>
<dbReference type="RefSeq" id="WP_103291689.1">
    <property type="nucleotide sequence ID" value="NZ_CP033924.1"/>
</dbReference>
<dbReference type="Proteomes" id="UP000279972">
    <property type="component" value="Chromosome"/>
</dbReference>
<evidence type="ECO:0000313" key="4">
    <source>
        <dbReference type="Proteomes" id="UP000236262"/>
    </source>
</evidence>
<sequence>MKKISVLILAVCSTVVFGQKVSDYKYISVPEKFETFKSGSFGLEAFLTKALKGKNYVVLPAGVDQWPSEAKDNSCNILNADVINDKSLFTNKVILQFKDCNKKVILESKGRSDIKEFETGYPDALQQALVKVGASNPVEMLPPTQMSTQVQDKTNATKQASNSETSTQVVSGPPASNYSNGQVDLQKIQVDAGQFILAKAGSSVPFAVFKTSSKKDVFIVKLSDGSTTLGYFENGNIVIDMPKADGRYAKEVFTGK</sequence>
<name>A0A3G6RQ21_CHRLC</name>
<dbReference type="OrthoDB" id="1274006at2"/>
<evidence type="ECO:0000313" key="5">
    <source>
        <dbReference type="Proteomes" id="UP000279972"/>
    </source>
</evidence>
<dbReference type="Proteomes" id="UP000236262">
    <property type="component" value="Unassembled WGS sequence"/>
</dbReference>
<feature type="region of interest" description="Disordered" evidence="1">
    <location>
        <begin position="140"/>
        <end position="176"/>
    </location>
</feature>
<dbReference type="AlphaFoldDB" id="A0A3G6RQ21"/>
<feature type="compositionally biased region" description="Polar residues" evidence="1">
    <location>
        <begin position="144"/>
        <end position="176"/>
    </location>
</feature>
<dbReference type="KEGG" id="clac:EG342_09090"/>
<gene>
    <name evidence="3" type="ORF">C1637_10605</name>
    <name evidence="2" type="ORF">EG342_09090</name>
</gene>
<proteinExistence type="predicted"/>